<dbReference type="Proteomes" id="UP001432312">
    <property type="component" value="Chromosome"/>
</dbReference>
<proteinExistence type="predicted"/>
<dbReference type="GeneID" id="95498685"/>
<evidence type="ECO:0000256" key="1">
    <source>
        <dbReference type="SAM" id="MobiDB-lite"/>
    </source>
</evidence>
<sequence>MSSQEMLITITPQQAAHGVILPVELPSGPVRLRIPPCRHGDLVKVRVGAEEVLLRIHVSGAGAAWIAGAGGITPPPTTDTARQQPAPAPQTGGGRGCLVGLAAAALLVIGFFVLSGGDGDDAKPTADATPTWPSSWTPSPTPSPWTSAPEAAATPYSPEPSPEPSPFDRGTCLNGRLPDSTTPRSVSGVEEVPCSASDAHYRVIESIPGTSDLNSCNDNPKTQYAFSYRYMRGSIVLNQYVYCLVGMGSYAR</sequence>
<accession>A0ABZ1QEK7</accession>
<keyword evidence="3" id="KW-1185">Reference proteome</keyword>
<organism evidence="2 3">
    <name type="scientific">Streptomyces erythrochromogenes</name>
    <dbReference type="NCBI Taxonomy" id="285574"/>
    <lineage>
        <taxon>Bacteria</taxon>
        <taxon>Bacillati</taxon>
        <taxon>Actinomycetota</taxon>
        <taxon>Actinomycetes</taxon>
        <taxon>Kitasatosporales</taxon>
        <taxon>Streptomycetaceae</taxon>
        <taxon>Streptomyces</taxon>
    </lineage>
</organism>
<feature type="compositionally biased region" description="Low complexity" evidence="1">
    <location>
        <begin position="128"/>
        <end position="156"/>
    </location>
</feature>
<dbReference type="RefSeq" id="WP_328739781.1">
    <property type="nucleotide sequence ID" value="NZ_CP108036.1"/>
</dbReference>
<feature type="region of interest" description="Disordered" evidence="1">
    <location>
        <begin position="73"/>
        <end position="92"/>
    </location>
</feature>
<feature type="region of interest" description="Disordered" evidence="1">
    <location>
        <begin position="121"/>
        <end position="191"/>
    </location>
</feature>
<gene>
    <name evidence="2" type="ORF">OHA91_21595</name>
</gene>
<dbReference type="EMBL" id="CP108036">
    <property type="protein sequence ID" value="WUN80887.1"/>
    <property type="molecule type" value="Genomic_DNA"/>
</dbReference>
<reference evidence="2" key="1">
    <citation type="submission" date="2022-10" db="EMBL/GenBank/DDBJ databases">
        <title>The complete genomes of actinobacterial strains from the NBC collection.</title>
        <authorList>
            <person name="Joergensen T.S."/>
            <person name="Alvarez Arevalo M."/>
            <person name="Sterndorff E.B."/>
            <person name="Faurdal D."/>
            <person name="Vuksanovic O."/>
            <person name="Mourched A.-S."/>
            <person name="Charusanti P."/>
            <person name="Shaw S."/>
            <person name="Blin K."/>
            <person name="Weber T."/>
        </authorList>
    </citation>
    <scope>NUCLEOTIDE SEQUENCE</scope>
    <source>
        <strain evidence="2">NBC_00303</strain>
    </source>
</reference>
<evidence type="ECO:0000313" key="2">
    <source>
        <dbReference type="EMBL" id="WUN80887.1"/>
    </source>
</evidence>
<name>A0ABZ1QEK7_9ACTN</name>
<protein>
    <submittedName>
        <fullName evidence="2">Uncharacterized protein</fullName>
    </submittedName>
</protein>
<evidence type="ECO:0000313" key="3">
    <source>
        <dbReference type="Proteomes" id="UP001432312"/>
    </source>
</evidence>